<gene>
    <name evidence="3" type="ORF">C1SCF055_LOCUS10758</name>
</gene>
<dbReference type="Gene3D" id="2.60.120.590">
    <property type="entry name" value="Alpha-ketoglutarate-dependent dioxygenase AlkB-like"/>
    <property type="match status" value="1"/>
</dbReference>
<dbReference type="PANTHER" id="PTHR31212:SF4">
    <property type="entry name" value="ALPHA-KETOGLUTARATE-DEPENDENT DIOXYGENASE ALKB HOMOLOG 3"/>
    <property type="match status" value="1"/>
</dbReference>
<feature type="non-terminal residue" evidence="3">
    <location>
        <position position="565"/>
    </location>
</feature>
<dbReference type="GO" id="GO:0051213">
    <property type="term" value="F:dioxygenase activity"/>
    <property type="evidence" value="ECO:0007669"/>
    <property type="project" value="UniProtKB-KW"/>
</dbReference>
<dbReference type="OrthoDB" id="410694at2759"/>
<dbReference type="AlphaFoldDB" id="A0A9P1C1M6"/>
<keyword evidence="6" id="KW-1185">Reference proteome</keyword>
<dbReference type="InterPro" id="IPR037151">
    <property type="entry name" value="AlkB-like_sf"/>
</dbReference>
<reference evidence="4" key="2">
    <citation type="submission" date="2024-04" db="EMBL/GenBank/DDBJ databases">
        <authorList>
            <person name="Chen Y."/>
            <person name="Shah S."/>
            <person name="Dougan E. K."/>
            <person name="Thang M."/>
            <person name="Chan C."/>
        </authorList>
    </citation>
    <scope>NUCLEOTIDE SEQUENCE [LARGE SCALE GENOMIC DNA]</scope>
</reference>
<reference evidence="3" key="1">
    <citation type="submission" date="2022-10" db="EMBL/GenBank/DDBJ databases">
        <authorList>
            <person name="Chen Y."/>
            <person name="Dougan E. K."/>
            <person name="Chan C."/>
            <person name="Rhodes N."/>
            <person name="Thang M."/>
        </authorList>
    </citation>
    <scope>NUCLEOTIDE SEQUENCE</scope>
</reference>
<accession>A0A9P1C1M6</accession>
<evidence type="ECO:0000313" key="3">
    <source>
        <dbReference type="EMBL" id="CAI3983112.1"/>
    </source>
</evidence>
<dbReference type="SUPFAM" id="SSF51197">
    <property type="entry name" value="Clavaminate synthase-like"/>
    <property type="match status" value="1"/>
</dbReference>
<feature type="region of interest" description="Disordered" evidence="1">
    <location>
        <begin position="522"/>
        <end position="565"/>
    </location>
</feature>
<dbReference type="InterPro" id="IPR027450">
    <property type="entry name" value="AlkB-like"/>
</dbReference>
<comment type="caution">
    <text evidence="3">The sequence shown here is derived from an EMBL/GenBank/DDBJ whole genome shotgun (WGS) entry which is preliminary data.</text>
</comment>
<feature type="region of interest" description="Disordered" evidence="1">
    <location>
        <begin position="375"/>
        <end position="416"/>
    </location>
</feature>
<evidence type="ECO:0000313" key="4">
    <source>
        <dbReference type="EMBL" id="CAL1136487.1"/>
    </source>
</evidence>
<dbReference type="GO" id="GO:0006307">
    <property type="term" value="P:DNA alkylation repair"/>
    <property type="evidence" value="ECO:0007669"/>
    <property type="project" value="InterPro"/>
</dbReference>
<feature type="compositionally biased region" description="Basic and acidic residues" evidence="1">
    <location>
        <begin position="522"/>
        <end position="533"/>
    </location>
</feature>
<dbReference type="InterPro" id="IPR005123">
    <property type="entry name" value="Oxoglu/Fe-dep_dioxygenase_dom"/>
</dbReference>
<dbReference type="Pfam" id="PF13532">
    <property type="entry name" value="2OG-FeII_Oxy_2"/>
    <property type="match status" value="1"/>
</dbReference>
<evidence type="ECO:0000313" key="5">
    <source>
        <dbReference type="EMBL" id="CAL4770424.1"/>
    </source>
</evidence>
<sequence length="565" mass="64128">RGSWKATEVGRAQWGSDEAMSLPLRIFVRDVQKGGRRVVAVPRNGASVARFSGQKLGEAARLTIDGFTIPSWECASQVFRDGDTVEILPEGKDPSQEKEPPSNEKPKVTQVKRPRAGFLTADLRRRLFGEAPVAAAESAHAQDVSLEEVEEPRSRVGLRLVSEAVDGWQTVLKDEGRRSFAAHRAQALPKDTAQRFLEHAMRDVNWQQPEGTWGPIPRKTSWMTRAPCCCRYGYGGLRMEPEPMAPWLLETMELCMPLCGIAKEDWPDSCNLNLYESGDHSVGWHSDDEFLFQGKFQDCLIISLSLGAPRCFELKTMCEPAQMQRLVLHGGDLCTMEGMLQKHYLHRVPKEHSTSPRVNLTWRWVKCHERRCSHARNPGGPFESRHQPLHESGGRKRAASTSGPRKKQKTPMVAPTAKKGDVLQMSPEARLKWLAKAFKRLAVKEFDPNVLLDIVMDPAFLEKVEDPVAPKIYRLIRGNQLKFTEAQSNMLEPVCERCARLSPEVLLMRQFVMELQAMKDNARRERQREEADQRNSGSPQDNARRERQREEADQRNSGSPDRWQP</sequence>
<feature type="region of interest" description="Disordered" evidence="1">
    <location>
        <begin position="88"/>
        <end position="112"/>
    </location>
</feature>
<organism evidence="3">
    <name type="scientific">Cladocopium goreaui</name>
    <dbReference type="NCBI Taxonomy" id="2562237"/>
    <lineage>
        <taxon>Eukaryota</taxon>
        <taxon>Sar</taxon>
        <taxon>Alveolata</taxon>
        <taxon>Dinophyceae</taxon>
        <taxon>Suessiales</taxon>
        <taxon>Symbiodiniaceae</taxon>
        <taxon>Cladocopium</taxon>
    </lineage>
</organism>
<dbReference type="Proteomes" id="UP001152797">
    <property type="component" value="Unassembled WGS sequence"/>
</dbReference>
<feature type="compositionally biased region" description="Basic and acidic residues" evidence="1">
    <location>
        <begin position="542"/>
        <end position="554"/>
    </location>
</feature>
<keyword evidence="5" id="KW-0560">Oxidoreductase</keyword>
<feature type="non-terminal residue" evidence="3">
    <location>
        <position position="1"/>
    </location>
</feature>
<feature type="compositionally biased region" description="Basic and acidic residues" evidence="1">
    <location>
        <begin position="89"/>
        <end position="107"/>
    </location>
</feature>
<dbReference type="InterPro" id="IPR032854">
    <property type="entry name" value="ALKBH3"/>
</dbReference>
<evidence type="ECO:0000313" key="6">
    <source>
        <dbReference type="Proteomes" id="UP001152797"/>
    </source>
</evidence>
<dbReference type="PROSITE" id="PS51471">
    <property type="entry name" value="FE2OG_OXY"/>
    <property type="match status" value="1"/>
</dbReference>
<feature type="compositionally biased region" description="Basic and acidic residues" evidence="1">
    <location>
        <begin position="383"/>
        <end position="394"/>
    </location>
</feature>
<dbReference type="EMBL" id="CAMXCT010000778">
    <property type="protein sequence ID" value="CAI3983112.1"/>
    <property type="molecule type" value="Genomic_DNA"/>
</dbReference>
<dbReference type="EMBL" id="CAMXCT030000778">
    <property type="protein sequence ID" value="CAL4770424.1"/>
    <property type="molecule type" value="Genomic_DNA"/>
</dbReference>
<proteinExistence type="predicted"/>
<evidence type="ECO:0000259" key="2">
    <source>
        <dbReference type="PROSITE" id="PS51471"/>
    </source>
</evidence>
<keyword evidence="5" id="KW-0223">Dioxygenase</keyword>
<name>A0A9P1C1M6_9DINO</name>
<dbReference type="EMBL" id="CAMXCT020000778">
    <property type="protein sequence ID" value="CAL1136487.1"/>
    <property type="molecule type" value="Genomic_DNA"/>
</dbReference>
<evidence type="ECO:0000256" key="1">
    <source>
        <dbReference type="SAM" id="MobiDB-lite"/>
    </source>
</evidence>
<protein>
    <submittedName>
        <fullName evidence="5">Alpha-ketoglutarate-dependent dioxygenase alkB homolog 3 (Alkylated DNA repair protein alkB homolog 3) (HABH3) (DEPC-1) (Prostate cancer antigen 1)</fullName>
    </submittedName>
</protein>
<dbReference type="PANTHER" id="PTHR31212">
    <property type="entry name" value="ALPHA-KETOGLUTARATE-DEPENDENT DIOXYGENASE ALKB HOMOLOG 3"/>
    <property type="match status" value="1"/>
</dbReference>
<feature type="domain" description="Fe2OG dioxygenase" evidence="2">
    <location>
        <begin position="266"/>
        <end position="366"/>
    </location>
</feature>